<sequence length="247" mass="28661">MLKFICLVTLACWSKSEPLTEEERARILEVHRKIREELEPPASNMMLMDYSFELEKSAKKWLMNCTYILPSASPYPEFKDLEVNLQSGYKREDSSFEPASRFDSQKELHDYEDNTCPSLCGNYRRIVFATSRQIGCYRRLCEHRDFWTTPQYVIACLYKPGRRNRYERPYQRGSSCSGCPRGLGCYRKQCTVMTTPGVVRVPLEEPVVRESAASKKQIVQIQTTTSTTKKPLIQTQKMLSPTKKPLI</sequence>
<proteinExistence type="predicted"/>
<feature type="chain" id="PRO_5024373752" evidence="1">
    <location>
        <begin position="19"/>
        <end position="247"/>
    </location>
</feature>
<name>A0A5K3F9V4_MESCO</name>
<evidence type="ECO:0000256" key="1">
    <source>
        <dbReference type="SAM" id="SignalP"/>
    </source>
</evidence>
<dbReference type="Pfam" id="PF00188">
    <property type="entry name" value="CAP"/>
    <property type="match status" value="1"/>
</dbReference>
<feature type="domain" description="SCP" evidence="2">
    <location>
        <begin position="22"/>
        <end position="166"/>
    </location>
</feature>
<reference evidence="3" key="1">
    <citation type="submission" date="2019-11" db="UniProtKB">
        <authorList>
            <consortium name="WormBaseParasite"/>
        </authorList>
    </citation>
    <scope>IDENTIFICATION</scope>
</reference>
<evidence type="ECO:0000313" key="3">
    <source>
        <dbReference type="WBParaSite" id="MCU_005810-RA"/>
    </source>
</evidence>
<protein>
    <submittedName>
        <fullName evidence="3">SCP domain-containing protein</fullName>
    </submittedName>
</protein>
<dbReference type="PANTHER" id="PTHR10334">
    <property type="entry name" value="CYSTEINE-RICH SECRETORY PROTEIN-RELATED"/>
    <property type="match status" value="1"/>
</dbReference>
<dbReference type="WBParaSite" id="MCU_005810-RA">
    <property type="protein sequence ID" value="MCU_005810-RA"/>
    <property type="gene ID" value="MCU_005810"/>
</dbReference>
<keyword evidence="1" id="KW-0732">Signal</keyword>
<feature type="signal peptide" evidence="1">
    <location>
        <begin position="1"/>
        <end position="18"/>
    </location>
</feature>
<dbReference type="InterPro" id="IPR001283">
    <property type="entry name" value="CRISP-related"/>
</dbReference>
<accession>A0A5K3F9V4</accession>
<dbReference type="InterPro" id="IPR014044">
    <property type="entry name" value="CAP_dom"/>
</dbReference>
<organism evidence="3">
    <name type="scientific">Mesocestoides corti</name>
    <name type="common">Flatworm</name>
    <dbReference type="NCBI Taxonomy" id="53468"/>
    <lineage>
        <taxon>Eukaryota</taxon>
        <taxon>Metazoa</taxon>
        <taxon>Spiralia</taxon>
        <taxon>Lophotrochozoa</taxon>
        <taxon>Platyhelminthes</taxon>
        <taxon>Cestoda</taxon>
        <taxon>Eucestoda</taxon>
        <taxon>Cyclophyllidea</taxon>
        <taxon>Mesocestoididae</taxon>
        <taxon>Mesocestoides</taxon>
    </lineage>
</organism>
<dbReference type="Gene3D" id="3.40.33.10">
    <property type="entry name" value="CAP"/>
    <property type="match status" value="1"/>
</dbReference>
<evidence type="ECO:0000259" key="2">
    <source>
        <dbReference type="SMART" id="SM00198"/>
    </source>
</evidence>
<dbReference type="InterPro" id="IPR035940">
    <property type="entry name" value="CAP_sf"/>
</dbReference>
<dbReference type="AlphaFoldDB" id="A0A5K3F9V4"/>
<dbReference type="SMART" id="SM00198">
    <property type="entry name" value="SCP"/>
    <property type="match status" value="1"/>
</dbReference>
<dbReference type="SUPFAM" id="SSF55797">
    <property type="entry name" value="PR-1-like"/>
    <property type="match status" value="1"/>
</dbReference>